<dbReference type="PANTHER" id="PTHR37984:SF5">
    <property type="entry name" value="PROTEIN NYNRIN-LIKE"/>
    <property type="match status" value="1"/>
</dbReference>
<dbReference type="Gene3D" id="3.10.10.10">
    <property type="entry name" value="HIV Type 1 Reverse Transcriptase, subunit A, domain 1"/>
    <property type="match status" value="1"/>
</dbReference>
<dbReference type="InterPro" id="IPR043128">
    <property type="entry name" value="Rev_trsase/Diguanyl_cyclase"/>
</dbReference>
<dbReference type="Gene3D" id="3.30.70.270">
    <property type="match status" value="2"/>
</dbReference>
<feature type="region of interest" description="Disordered" evidence="7">
    <location>
        <begin position="1"/>
        <end position="105"/>
    </location>
</feature>
<feature type="compositionally biased region" description="Basic and acidic residues" evidence="7">
    <location>
        <begin position="1"/>
        <end position="14"/>
    </location>
</feature>
<dbReference type="InterPro" id="IPR021109">
    <property type="entry name" value="Peptidase_aspartic_dom_sf"/>
</dbReference>
<dbReference type="InterPro" id="IPR043502">
    <property type="entry name" value="DNA/RNA_pol_sf"/>
</dbReference>
<evidence type="ECO:0000256" key="4">
    <source>
        <dbReference type="ARBA" id="ARBA00022759"/>
    </source>
</evidence>
<evidence type="ECO:0000313" key="9">
    <source>
        <dbReference type="EMBL" id="KAL3388977.1"/>
    </source>
</evidence>
<name>A0ABD2W956_9HYME</name>
<evidence type="ECO:0000256" key="6">
    <source>
        <dbReference type="ARBA" id="ARBA00023268"/>
    </source>
</evidence>
<dbReference type="PROSITE" id="PS50878">
    <property type="entry name" value="RT_POL"/>
    <property type="match status" value="1"/>
</dbReference>
<dbReference type="GO" id="GO:0003964">
    <property type="term" value="F:RNA-directed DNA polymerase activity"/>
    <property type="evidence" value="ECO:0007669"/>
    <property type="project" value="UniProtKB-KW"/>
</dbReference>
<dbReference type="PANTHER" id="PTHR37984">
    <property type="entry name" value="PROTEIN CBG26694"/>
    <property type="match status" value="1"/>
</dbReference>
<evidence type="ECO:0000256" key="5">
    <source>
        <dbReference type="ARBA" id="ARBA00022918"/>
    </source>
</evidence>
<reference evidence="9 10" key="1">
    <citation type="journal article" date="2024" name="bioRxiv">
        <title>A reference genome for Trichogramma kaykai: A tiny desert-dwelling parasitoid wasp with competing sex-ratio distorters.</title>
        <authorList>
            <person name="Culotta J."/>
            <person name="Lindsey A.R."/>
        </authorList>
    </citation>
    <scope>NUCLEOTIDE SEQUENCE [LARGE SCALE GENOMIC DNA]</scope>
    <source>
        <strain evidence="9 10">KSX58</strain>
    </source>
</reference>
<dbReference type="InterPro" id="IPR000477">
    <property type="entry name" value="RT_dom"/>
</dbReference>
<keyword evidence="6" id="KW-0511">Multifunctional enzyme</keyword>
<feature type="compositionally biased region" description="Polar residues" evidence="7">
    <location>
        <begin position="22"/>
        <end position="38"/>
    </location>
</feature>
<dbReference type="Pfam" id="PF00078">
    <property type="entry name" value="RVT_1"/>
    <property type="match status" value="1"/>
</dbReference>
<dbReference type="CDD" id="cd00303">
    <property type="entry name" value="retropepsin_like"/>
    <property type="match status" value="1"/>
</dbReference>
<keyword evidence="5" id="KW-0695">RNA-directed DNA polymerase</keyword>
<keyword evidence="4" id="KW-0378">Hydrolase</keyword>
<dbReference type="FunFam" id="3.30.70.270:FF:000026">
    <property type="entry name" value="Transposon Ty3-G Gag-Pol polyprotein"/>
    <property type="match status" value="1"/>
</dbReference>
<evidence type="ECO:0000256" key="7">
    <source>
        <dbReference type="SAM" id="MobiDB-lite"/>
    </source>
</evidence>
<dbReference type="SUPFAM" id="SSF56672">
    <property type="entry name" value="DNA/RNA polymerases"/>
    <property type="match status" value="1"/>
</dbReference>
<dbReference type="CDD" id="cd09274">
    <property type="entry name" value="RNase_HI_RT_Ty3"/>
    <property type="match status" value="1"/>
</dbReference>
<dbReference type="InterPro" id="IPR050951">
    <property type="entry name" value="Retrovirus_Pol_polyprotein"/>
</dbReference>
<dbReference type="EMBL" id="JBJJXI010000124">
    <property type="protein sequence ID" value="KAL3388977.1"/>
    <property type="molecule type" value="Genomic_DNA"/>
</dbReference>
<accession>A0ABD2W956</accession>
<keyword evidence="2" id="KW-0548">Nucleotidyltransferase</keyword>
<organism evidence="9 10">
    <name type="scientific">Trichogramma kaykai</name>
    <dbReference type="NCBI Taxonomy" id="54128"/>
    <lineage>
        <taxon>Eukaryota</taxon>
        <taxon>Metazoa</taxon>
        <taxon>Ecdysozoa</taxon>
        <taxon>Arthropoda</taxon>
        <taxon>Hexapoda</taxon>
        <taxon>Insecta</taxon>
        <taxon>Pterygota</taxon>
        <taxon>Neoptera</taxon>
        <taxon>Endopterygota</taxon>
        <taxon>Hymenoptera</taxon>
        <taxon>Apocrita</taxon>
        <taxon>Proctotrupomorpha</taxon>
        <taxon>Chalcidoidea</taxon>
        <taxon>Trichogrammatidae</taxon>
        <taxon>Trichogramma</taxon>
    </lineage>
</organism>
<protein>
    <recommendedName>
        <fullName evidence="8">Reverse transcriptase domain-containing protein</fullName>
    </recommendedName>
</protein>
<dbReference type="CDD" id="cd01647">
    <property type="entry name" value="RT_LTR"/>
    <property type="match status" value="1"/>
</dbReference>
<comment type="caution">
    <text evidence="9">The sequence shown here is derived from an EMBL/GenBank/DDBJ whole genome shotgun (WGS) entry which is preliminary data.</text>
</comment>
<dbReference type="InterPro" id="IPR041577">
    <property type="entry name" value="RT_RNaseH_2"/>
</dbReference>
<dbReference type="FunFam" id="3.10.20.370:FF:000001">
    <property type="entry name" value="Retrovirus-related Pol polyprotein from transposon 17.6-like protein"/>
    <property type="match status" value="1"/>
</dbReference>
<sequence>MTQREGRSGEDGGRGEVFNACDTRTTPRSPSRAWNNDKTAAPAPLTLSEGCNDALKKEGENIVMVPAPLTPSEGRNGTKKKEPKKGKIDDFVSAPLTPSEGCADAPKIDNMKYDKIRQFPALPLTPSEGCSNGQWREGTVASEEGILKLMHHASEREHEKYCQEAKVDKAQLGKIDKAIDTLLLERSELDRRESSSVYASFKGGGETCKEPSHVSVKVDGAISRVPQRTTPLVQSSPEEENLKLEASDDECAALASENRDYICVQLNGKSYKALYDPGAQSSFIGPKIARKLANRLQGRATAVKGPCSPGVITTLGRLDVQVHIDGRTERMQWRAMSYLDHDIILGADFKNLWAVDTQTVEGEWRVHKGPWMPFFREDTNSEADILVECASLALASASEQARIKALLDRVLGKHEDSEAETFECAGLSEITPEQEAAIRVVVDRMMTAESGALGLTRLTEHHIDVQGASPIKHKMRRMSPPMLQVAHDEVKKMLAEGVIEPSASAWSSAPVIVKKADGSNRFCIDYRDLNKVTKKDAYPVQNIDAILDKLRRARYITTIDLKSAYFQIAMEESSKKYTAFAVPGAGLFQFTRLPFGLTNAPMTFQRLIDALFGPECEPYVFGYLDDIVIVTETFERHLVWLEKVLERLNTAGLTINRKKCEFCRSSVKYLGYVLDGDGLRVDEDKVAPVMNYPAPTDVKSLRRFLGMLGWYARFIPNDAEMKLPLLKLTKKNAEWIWADEQQRAFEALKKALTEAPVLARPDFKRPFIVQCDASAFAIGGVLSQVFEDGEHPIVYVSRVLTSAERNYTTSEKECLALLWTIRKLRPYLEGYKFIAVTDHSALQYLRNLKDPTGRLARWALEMQQWEFEIVHRRGKLHELPDALSRAYEANDEVCVAGVSEEVDEEHQRLVQDVTQNPQRWQNWRVEGGNLYHYRYDPLLDPITDCEEG</sequence>
<gene>
    <name evidence="9" type="ORF">TKK_015930</name>
</gene>
<dbReference type="AlphaFoldDB" id="A0ABD2W956"/>
<evidence type="ECO:0000313" key="10">
    <source>
        <dbReference type="Proteomes" id="UP001627154"/>
    </source>
</evidence>
<dbReference type="Proteomes" id="UP001627154">
    <property type="component" value="Unassembled WGS sequence"/>
</dbReference>
<dbReference type="Gene3D" id="2.40.70.10">
    <property type="entry name" value="Acid Proteases"/>
    <property type="match status" value="1"/>
</dbReference>
<keyword evidence="3" id="KW-0540">Nuclease</keyword>
<evidence type="ECO:0000256" key="3">
    <source>
        <dbReference type="ARBA" id="ARBA00022722"/>
    </source>
</evidence>
<dbReference type="Gene3D" id="3.10.20.370">
    <property type="match status" value="1"/>
</dbReference>
<dbReference type="Pfam" id="PF17919">
    <property type="entry name" value="RT_RNaseH_2"/>
    <property type="match status" value="1"/>
</dbReference>
<evidence type="ECO:0000256" key="2">
    <source>
        <dbReference type="ARBA" id="ARBA00022695"/>
    </source>
</evidence>
<keyword evidence="1" id="KW-0808">Transferase</keyword>
<feature type="domain" description="Reverse transcriptase" evidence="8">
    <location>
        <begin position="493"/>
        <end position="674"/>
    </location>
</feature>
<evidence type="ECO:0000256" key="1">
    <source>
        <dbReference type="ARBA" id="ARBA00022679"/>
    </source>
</evidence>
<evidence type="ECO:0000259" key="8">
    <source>
        <dbReference type="PROSITE" id="PS50878"/>
    </source>
</evidence>
<keyword evidence="10" id="KW-1185">Reference proteome</keyword>
<dbReference type="SUPFAM" id="SSF50630">
    <property type="entry name" value="Acid proteases"/>
    <property type="match status" value="1"/>
</dbReference>
<proteinExistence type="predicted"/>
<dbReference type="GO" id="GO:0004519">
    <property type="term" value="F:endonuclease activity"/>
    <property type="evidence" value="ECO:0007669"/>
    <property type="project" value="UniProtKB-KW"/>
</dbReference>
<keyword evidence="4" id="KW-0255">Endonuclease</keyword>